<dbReference type="AlphaFoldDB" id="A0A840DDW3"/>
<evidence type="ECO:0000313" key="5">
    <source>
        <dbReference type="Proteomes" id="UP000571183"/>
    </source>
</evidence>
<organism evidence="4 5">
    <name type="scientific">Canibacter oris</name>
    <dbReference type="NCBI Taxonomy" id="1365628"/>
    <lineage>
        <taxon>Bacteria</taxon>
        <taxon>Bacillati</taxon>
        <taxon>Actinomycetota</taxon>
        <taxon>Actinomycetes</taxon>
        <taxon>Micrococcales</taxon>
        <taxon>Microbacteriaceae</taxon>
        <taxon>Canibacter</taxon>
    </lineage>
</organism>
<dbReference type="Gene3D" id="3.30.830.10">
    <property type="entry name" value="Metalloenzyme, LuxS/M16 peptidase-like"/>
    <property type="match status" value="2"/>
</dbReference>
<evidence type="ECO:0000259" key="2">
    <source>
        <dbReference type="Pfam" id="PF00675"/>
    </source>
</evidence>
<feature type="domain" description="Peptidase M16 C-terminal" evidence="3">
    <location>
        <begin position="193"/>
        <end position="378"/>
    </location>
</feature>
<dbReference type="Proteomes" id="UP000571183">
    <property type="component" value="Unassembled WGS sequence"/>
</dbReference>
<dbReference type="Pfam" id="PF05193">
    <property type="entry name" value="Peptidase_M16_C"/>
    <property type="match status" value="1"/>
</dbReference>
<accession>A0A840DDW3</accession>
<dbReference type="Pfam" id="PF00675">
    <property type="entry name" value="Peptidase_M16"/>
    <property type="match status" value="1"/>
</dbReference>
<dbReference type="GO" id="GO:0046872">
    <property type="term" value="F:metal ion binding"/>
    <property type="evidence" value="ECO:0007669"/>
    <property type="project" value="InterPro"/>
</dbReference>
<dbReference type="InterPro" id="IPR011249">
    <property type="entry name" value="Metalloenz_LuxS/M16"/>
</dbReference>
<sequence length="449" mass="48433">MTEAVKIPLLEKEFSHELQGALIRRTLLPNGLRILTERLPGTRSVAVGYWVGVGSRDEQSANPAAPASLGSTHFLEHLLFKGTKTRSAYDIADAFDRIGADHNAMTAKEFTAYHAKVRDKDLPVAVTLLTDMVCASVIDNAEFEIERGVILEELAMAADDLVDVAHERLFSAVLPEHALGRPIGGSPEEIKAATRDSVWNHYRNHYAPHSLVITAAGAVDHDQFVELVARSMQEAGGTWADLDAVRQPVARRARQHDALAVPVATDVFEKDSEQVHVLLGGPGLINGAKERFAFAILNSVLGGGMASRLFQEIREKRGLAYTTYSFGASYSSAGVFGMYAGCAPEKTKEVIAIARGELEQLASSEITDSELARAVGQLGGSAALALENSEARMGRLARAELGSGELWDVDASQQRIAAVTKLQVQELAAELLQQLQTTVLVGDVRRAGF</sequence>
<name>A0A840DDW3_9MICO</name>
<dbReference type="InterPro" id="IPR007863">
    <property type="entry name" value="Peptidase_M16_C"/>
</dbReference>
<feature type="domain" description="Peptidase M16 N-terminal" evidence="2">
    <location>
        <begin position="33"/>
        <end position="184"/>
    </location>
</feature>
<evidence type="ECO:0000259" key="3">
    <source>
        <dbReference type="Pfam" id="PF05193"/>
    </source>
</evidence>
<dbReference type="PANTHER" id="PTHR11851">
    <property type="entry name" value="METALLOPROTEASE"/>
    <property type="match status" value="1"/>
</dbReference>
<dbReference type="RefSeq" id="WP_183304667.1">
    <property type="nucleotide sequence ID" value="NZ_JACIFD010000008.1"/>
</dbReference>
<gene>
    <name evidence="4" type="ORF">F5897_000953</name>
</gene>
<dbReference type="EMBL" id="JACIFD010000008">
    <property type="protein sequence ID" value="MBB4071641.1"/>
    <property type="molecule type" value="Genomic_DNA"/>
</dbReference>
<dbReference type="PANTHER" id="PTHR11851:SF49">
    <property type="entry name" value="MITOCHONDRIAL-PROCESSING PEPTIDASE SUBUNIT ALPHA"/>
    <property type="match status" value="1"/>
</dbReference>
<comment type="caution">
    <text evidence="4">The sequence shown here is derived from an EMBL/GenBank/DDBJ whole genome shotgun (WGS) entry which is preliminary data.</text>
</comment>
<dbReference type="InterPro" id="IPR011765">
    <property type="entry name" value="Pept_M16_N"/>
</dbReference>
<comment type="similarity">
    <text evidence="1">Belongs to the peptidase M16 family.</text>
</comment>
<proteinExistence type="inferred from homology"/>
<keyword evidence="5" id="KW-1185">Reference proteome</keyword>
<reference evidence="4" key="1">
    <citation type="submission" date="2020-08" db="EMBL/GenBank/DDBJ databases">
        <title>Sequencing the genomes of 1000 actinobacteria strains.</title>
        <authorList>
            <person name="Klenk H.-P."/>
        </authorList>
    </citation>
    <scope>NUCLEOTIDE SEQUENCE [LARGE SCALE GENOMIC DNA]</scope>
    <source>
        <strain evidence="4">DSM 27064</strain>
    </source>
</reference>
<protein>
    <submittedName>
        <fullName evidence="4">Putative Zn-dependent peptidase</fullName>
    </submittedName>
</protein>
<evidence type="ECO:0000313" key="4">
    <source>
        <dbReference type="EMBL" id="MBB4071641.1"/>
    </source>
</evidence>
<dbReference type="SUPFAM" id="SSF63411">
    <property type="entry name" value="LuxS/MPP-like metallohydrolase"/>
    <property type="match status" value="2"/>
</dbReference>
<dbReference type="InterPro" id="IPR050361">
    <property type="entry name" value="MPP/UQCRC_Complex"/>
</dbReference>
<evidence type="ECO:0000256" key="1">
    <source>
        <dbReference type="ARBA" id="ARBA00007261"/>
    </source>
</evidence>